<evidence type="ECO:0000256" key="3">
    <source>
        <dbReference type="ARBA" id="ARBA00022692"/>
    </source>
</evidence>
<dbReference type="InterPro" id="IPR008010">
    <property type="entry name" value="Tatp1"/>
</dbReference>
<evidence type="ECO:0000256" key="7">
    <source>
        <dbReference type="SAM" id="Phobius"/>
    </source>
</evidence>
<comment type="caution">
    <text evidence="8">The sequence shown here is derived from an EMBL/GenBank/DDBJ whole genome shotgun (WGS) entry which is preliminary data.</text>
</comment>
<dbReference type="GO" id="GO:0005789">
    <property type="term" value="C:endoplasmic reticulum membrane"/>
    <property type="evidence" value="ECO:0007669"/>
    <property type="project" value="TreeGrafter"/>
</dbReference>
<dbReference type="OrthoDB" id="29023at2759"/>
<organism evidence="8 9">
    <name type="scientific">Gregarina niphandrodes</name>
    <name type="common">Septate eugregarine</name>
    <dbReference type="NCBI Taxonomy" id="110365"/>
    <lineage>
        <taxon>Eukaryota</taxon>
        <taxon>Sar</taxon>
        <taxon>Alveolata</taxon>
        <taxon>Apicomplexa</taxon>
        <taxon>Conoidasida</taxon>
        <taxon>Gregarinasina</taxon>
        <taxon>Eugregarinorida</taxon>
        <taxon>Gregarinidae</taxon>
        <taxon>Gregarina</taxon>
    </lineage>
</organism>
<dbReference type="PANTHER" id="PTHR13317">
    <property type="entry name" value="TRANSMEMBRANE ANTERIOR POSTERIOR TRANSFORMATION PROTEIN 1 HOMOLOG"/>
    <property type="match status" value="1"/>
</dbReference>
<evidence type="ECO:0000313" key="9">
    <source>
        <dbReference type="Proteomes" id="UP000019763"/>
    </source>
</evidence>
<dbReference type="EMBL" id="AFNH02000613">
    <property type="protein sequence ID" value="EZG65881.1"/>
    <property type="molecule type" value="Genomic_DNA"/>
</dbReference>
<evidence type="ECO:0000313" key="8">
    <source>
        <dbReference type="EMBL" id="EZG65881.1"/>
    </source>
</evidence>
<evidence type="ECO:0000256" key="5">
    <source>
        <dbReference type="ARBA" id="ARBA00023136"/>
    </source>
</evidence>
<keyword evidence="3 7" id="KW-0812">Transmembrane</keyword>
<keyword evidence="4 7" id="KW-1133">Transmembrane helix</keyword>
<feature type="transmembrane region" description="Helical" evidence="7">
    <location>
        <begin position="632"/>
        <end position="651"/>
    </location>
</feature>
<dbReference type="RefSeq" id="XP_011134039.1">
    <property type="nucleotide sequence ID" value="XM_011135737.1"/>
</dbReference>
<name>A0A023B6A4_GRENI</name>
<evidence type="ECO:0000256" key="4">
    <source>
        <dbReference type="ARBA" id="ARBA00022989"/>
    </source>
</evidence>
<dbReference type="AlphaFoldDB" id="A0A023B6A4"/>
<dbReference type="VEuPathDB" id="CryptoDB:GNI_081820"/>
<dbReference type="GeneID" id="22912961"/>
<feature type="transmembrane region" description="Helical" evidence="7">
    <location>
        <begin position="657"/>
        <end position="684"/>
    </location>
</feature>
<proteinExistence type="inferred from homology"/>
<feature type="compositionally biased region" description="Low complexity" evidence="6">
    <location>
        <begin position="186"/>
        <end position="200"/>
    </location>
</feature>
<dbReference type="eggNOG" id="KOG2490">
    <property type="taxonomic scope" value="Eukaryota"/>
</dbReference>
<sequence length="705" mass="79519">MLEVQYDGCGLSYMSTLSGDEELSLLTWMKDEFWCKRPVCRFVPEDSESPGEVRKSVYQDRSGYTENRGTIPQTQLRHFLKTFMTYESLAFWGLLVCFQQFCYDITWMPLKAAGALGKILRMLWFNSFRGLYRYKLKRINSLTGSGMGSLRMGAMAGIGRQASPRHSAPPCPTRSNTIRRPVVTGSTSTTSRSARSMRSSDGQPKGFEDPLPGPGDPMLNTSAGNANAKPGQRLRNWLNGYRLGDTSPALPATPAMDSKRRKFKLWLKRLGAPGYKVLQETGRLLECRLEMIGPTDVSNLSTLMAFLLSYWLFRRCVSFSAAYHFIRSQSLLKLYVIFNVLEVVDRMWRSLERDALYELMANMNRLFCDLHPKQKVVIAKRAFDRKNEPGGDHDGGDHQERDQPAGSVGGEREATSPGGCWRESTESSFMGVTEGLDWCSAIGNIVLNLTISVLCISSHVVMHLARGLLLCISMTSEPTAMFLLLFSNNWAELKGTVFKKQTLFSLFTLVSGDIIERFQVFTDALFVYLQMNSALRVDTEGELNGPTTVVKWLTLMFAIEVMVDFCKYAFLIKFNKLSYMVFSEFEWVLGFDYLVSRSPTFLVTRKHSVKQLEVPVKFQGMAPFSRISAERLGFQTLALLIFLLSCLPISNLLQYPFLSAACLLLTWTSVVLLNSILSLFLMAYCSRHLDSIMSVTDDIAQLTSQ</sequence>
<dbReference type="PANTHER" id="PTHR13317:SF4">
    <property type="entry name" value="TRANSMEMBRANE ANTERIOR POSTERIOR TRANSFORMATION PROTEIN 1 HOMOLOG"/>
    <property type="match status" value="1"/>
</dbReference>
<evidence type="ECO:0000256" key="1">
    <source>
        <dbReference type="ARBA" id="ARBA00004141"/>
    </source>
</evidence>
<gene>
    <name evidence="8" type="ORF">GNI_081820</name>
</gene>
<accession>A0A023B6A4</accession>
<evidence type="ECO:0000256" key="2">
    <source>
        <dbReference type="ARBA" id="ARBA00008803"/>
    </source>
</evidence>
<evidence type="ECO:0000256" key="6">
    <source>
        <dbReference type="SAM" id="MobiDB-lite"/>
    </source>
</evidence>
<feature type="region of interest" description="Disordered" evidence="6">
    <location>
        <begin position="160"/>
        <end position="230"/>
    </location>
</feature>
<feature type="compositionally biased region" description="Basic and acidic residues" evidence="6">
    <location>
        <begin position="386"/>
        <end position="403"/>
    </location>
</feature>
<reference evidence="8" key="1">
    <citation type="submission" date="2013-12" db="EMBL/GenBank/DDBJ databases">
        <authorList>
            <person name="Omoto C.K."/>
            <person name="Sibley D."/>
            <person name="Venepally P."/>
            <person name="Hadjithomas M."/>
            <person name="Karamycheva S."/>
            <person name="Brunk B."/>
            <person name="Roos D."/>
            <person name="Caler E."/>
            <person name="Lorenzi H."/>
        </authorList>
    </citation>
    <scope>NUCLEOTIDE SEQUENCE</scope>
</reference>
<comment type="subcellular location">
    <subcellularLocation>
        <location evidence="1">Membrane</location>
        <topology evidence="1">Multi-pass membrane protein</topology>
    </subcellularLocation>
</comment>
<keyword evidence="5 7" id="KW-0472">Membrane</keyword>
<feature type="region of interest" description="Disordered" evidence="6">
    <location>
        <begin position="386"/>
        <end position="424"/>
    </location>
</feature>
<dbReference type="Pfam" id="PF05346">
    <property type="entry name" value="DUF747"/>
    <property type="match status" value="1"/>
</dbReference>
<dbReference type="OMA" id="NMLEICE"/>
<comment type="similarity">
    <text evidence="2">Belongs to the TAPT1 family.</text>
</comment>
<keyword evidence="9" id="KW-1185">Reference proteome</keyword>
<protein>
    <submittedName>
        <fullName evidence="8">Eukaryotic membrane protein</fullName>
    </submittedName>
</protein>
<dbReference type="Proteomes" id="UP000019763">
    <property type="component" value="Unassembled WGS sequence"/>
</dbReference>